<keyword evidence="4" id="KW-1185">Reference proteome</keyword>
<gene>
    <name evidence="3" type="ORF">BC351_19415</name>
</gene>
<feature type="signal peptide" evidence="2">
    <location>
        <begin position="1"/>
        <end position="23"/>
    </location>
</feature>
<protein>
    <recommendedName>
        <fullName evidence="5">Gram-positive cocci surface proteins LPxTG domain-containing protein</fullName>
    </recommendedName>
</protein>
<dbReference type="RefSeq" id="WP_079410318.1">
    <property type="nucleotide sequence ID" value="NZ_MBTG01000006.1"/>
</dbReference>
<proteinExistence type="predicted"/>
<comment type="caution">
    <text evidence="3">The sequence shown here is derived from an EMBL/GenBank/DDBJ whole genome shotgun (WGS) entry which is preliminary data.</text>
</comment>
<accession>A0A1V4HNU3</accession>
<reference evidence="4" key="1">
    <citation type="submission" date="2016-07" db="EMBL/GenBank/DDBJ databases">
        <authorList>
            <person name="Florea S."/>
            <person name="Webb J.S."/>
            <person name="Jaromczyk J."/>
            <person name="Schardl C.L."/>
        </authorList>
    </citation>
    <scope>NUCLEOTIDE SEQUENCE [LARGE SCALE GENOMIC DNA]</scope>
    <source>
        <strain evidence="4">CY1</strain>
    </source>
</reference>
<evidence type="ECO:0000313" key="4">
    <source>
        <dbReference type="Proteomes" id="UP000190626"/>
    </source>
</evidence>
<keyword evidence="1" id="KW-1133">Transmembrane helix</keyword>
<dbReference type="Proteomes" id="UP000190626">
    <property type="component" value="Unassembled WGS sequence"/>
</dbReference>
<dbReference type="OrthoDB" id="2428517at2"/>
<evidence type="ECO:0000313" key="3">
    <source>
        <dbReference type="EMBL" id="OPH59652.1"/>
    </source>
</evidence>
<dbReference type="EMBL" id="MBTG01000006">
    <property type="protein sequence ID" value="OPH59652.1"/>
    <property type="molecule type" value="Genomic_DNA"/>
</dbReference>
<evidence type="ECO:0000256" key="1">
    <source>
        <dbReference type="SAM" id="Phobius"/>
    </source>
</evidence>
<feature type="transmembrane region" description="Helical" evidence="1">
    <location>
        <begin position="146"/>
        <end position="164"/>
    </location>
</feature>
<keyword evidence="1" id="KW-0472">Membrane</keyword>
<organism evidence="3 4">
    <name type="scientific">Paenibacillus ferrarius</name>
    <dbReference type="NCBI Taxonomy" id="1469647"/>
    <lineage>
        <taxon>Bacteria</taxon>
        <taxon>Bacillati</taxon>
        <taxon>Bacillota</taxon>
        <taxon>Bacilli</taxon>
        <taxon>Bacillales</taxon>
        <taxon>Paenibacillaceae</taxon>
        <taxon>Paenibacillus</taxon>
    </lineage>
</organism>
<evidence type="ECO:0008006" key="5">
    <source>
        <dbReference type="Google" id="ProtNLM"/>
    </source>
</evidence>
<feature type="chain" id="PRO_5012053424" description="Gram-positive cocci surface proteins LPxTG domain-containing protein" evidence="2">
    <location>
        <begin position="24"/>
        <end position="175"/>
    </location>
</feature>
<dbReference type="AlphaFoldDB" id="A0A1V4HNU3"/>
<name>A0A1V4HNU3_9BACL</name>
<keyword evidence="1" id="KW-0812">Transmembrane</keyword>
<sequence>MKVRKLLLLLFGLLFLFPANTYALSCAQLPSIEQAYEKYDAVVIAYVDDIVRKRQSNEIQLTVLNSFKGIQDRKLSVEEDMTWGTSERGTQYLYFLRKKDGGGWENPLCTPMQKVTSAAKALDFLKEKEIAIKDAELPKGAQSTNWIEVSILVLALGLLGYGLVRRVKRSNNNSS</sequence>
<keyword evidence="2" id="KW-0732">Signal</keyword>
<evidence type="ECO:0000256" key="2">
    <source>
        <dbReference type="SAM" id="SignalP"/>
    </source>
</evidence>